<accession>A0A8J3DGV2</accession>
<dbReference type="Proteomes" id="UP000642829">
    <property type="component" value="Unassembled WGS sequence"/>
</dbReference>
<sequence length="158" mass="18307">MPIQISYLADHPEWIAAVGHWYQQEWENVWEPKTFSGWWDVSCEHANYSSLPIAFVAHQNGDLLGAVGLDPFIFVPELNQFDGLWMTALFADQARSQDVKAMLVRQVLETAKHFGHRHVYTMCRVSDGNYNFEGRSWERKERTILCGREIFILSMTIG</sequence>
<reference evidence="1" key="2">
    <citation type="submission" date="2020-09" db="EMBL/GenBank/DDBJ databases">
        <authorList>
            <person name="Sun Q."/>
            <person name="Kim S."/>
        </authorList>
    </citation>
    <scope>NUCLEOTIDE SEQUENCE</scope>
    <source>
        <strain evidence="1">KCTC 12870</strain>
    </source>
</reference>
<evidence type="ECO:0000313" key="1">
    <source>
        <dbReference type="EMBL" id="GHB91218.1"/>
    </source>
</evidence>
<dbReference type="AlphaFoldDB" id="A0A8J3DGV2"/>
<dbReference type="SUPFAM" id="SSF55729">
    <property type="entry name" value="Acyl-CoA N-acyltransferases (Nat)"/>
    <property type="match status" value="1"/>
</dbReference>
<dbReference type="Gene3D" id="3.40.630.30">
    <property type="match status" value="1"/>
</dbReference>
<keyword evidence="2" id="KW-1185">Reference proteome</keyword>
<name>A0A8J3DGV2_9BACT</name>
<dbReference type="RefSeq" id="WP_189511080.1">
    <property type="nucleotide sequence ID" value="NZ_BMXG01000001.1"/>
</dbReference>
<evidence type="ECO:0008006" key="3">
    <source>
        <dbReference type="Google" id="ProtNLM"/>
    </source>
</evidence>
<reference evidence="1" key="1">
    <citation type="journal article" date="2014" name="Int. J. Syst. Evol. Microbiol.">
        <title>Complete genome sequence of Corynebacterium casei LMG S-19264T (=DSM 44701T), isolated from a smear-ripened cheese.</title>
        <authorList>
            <consortium name="US DOE Joint Genome Institute (JGI-PGF)"/>
            <person name="Walter F."/>
            <person name="Albersmeier A."/>
            <person name="Kalinowski J."/>
            <person name="Ruckert C."/>
        </authorList>
    </citation>
    <scope>NUCLEOTIDE SEQUENCE</scope>
    <source>
        <strain evidence="1">KCTC 12870</strain>
    </source>
</reference>
<protein>
    <recommendedName>
        <fullName evidence="3">N-acetyltransferase domain-containing protein</fullName>
    </recommendedName>
</protein>
<proteinExistence type="predicted"/>
<evidence type="ECO:0000313" key="2">
    <source>
        <dbReference type="Proteomes" id="UP000642829"/>
    </source>
</evidence>
<gene>
    <name evidence="1" type="ORF">GCM10007047_02790</name>
</gene>
<dbReference type="EMBL" id="BMXG01000001">
    <property type="protein sequence ID" value="GHB91218.1"/>
    <property type="molecule type" value="Genomic_DNA"/>
</dbReference>
<dbReference type="InterPro" id="IPR016181">
    <property type="entry name" value="Acyl_CoA_acyltransferase"/>
</dbReference>
<organism evidence="1 2">
    <name type="scientific">Cerasicoccus arenae</name>
    <dbReference type="NCBI Taxonomy" id="424488"/>
    <lineage>
        <taxon>Bacteria</taxon>
        <taxon>Pseudomonadati</taxon>
        <taxon>Verrucomicrobiota</taxon>
        <taxon>Opitutia</taxon>
        <taxon>Puniceicoccales</taxon>
        <taxon>Cerasicoccaceae</taxon>
        <taxon>Cerasicoccus</taxon>
    </lineage>
</organism>
<comment type="caution">
    <text evidence="1">The sequence shown here is derived from an EMBL/GenBank/DDBJ whole genome shotgun (WGS) entry which is preliminary data.</text>
</comment>